<dbReference type="InterPro" id="IPR047122">
    <property type="entry name" value="Trans-enoyl_RdTase-like"/>
</dbReference>
<organism evidence="2 3">
    <name type="scientific">Tetrapyrgos nigripes</name>
    <dbReference type="NCBI Taxonomy" id="182062"/>
    <lineage>
        <taxon>Eukaryota</taxon>
        <taxon>Fungi</taxon>
        <taxon>Dikarya</taxon>
        <taxon>Basidiomycota</taxon>
        <taxon>Agaricomycotina</taxon>
        <taxon>Agaricomycetes</taxon>
        <taxon>Agaricomycetidae</taxon>
        <taxon>Agaricales</taxon>
        <taxon>Marasmiineae</taxon>
        <taxon>Marasmiaceae</taxon>
        <taxon>Tetrapyrgos</taxon>
    </lineage>
</organism>
<reference evidence="2 3" key="1">
    <citation type="journal article" date="2020" name="ISME J.">
        <title>Uncovering the hidden diversity of litter-decomposition mechanisms in mushroom-forming fungi.</title>
        <authorList>
            <person name="Floudas D."/>
            <person name="Bentzer J."/>
            <person name="Ahren D."/>
            <person name="Johansson T."/>
            <person name="Persson P."/>
            <person name="Tunlid A."/>
        </authorList>
    </citation>
    <scope>NUCLEOTIDE SEQUENCE [LARGE SCALE GENOMIC DNA]</scope>
    <source>
        <strain evidence="2 3">CBS 291.85</strain>
    </source>
</reference>
<keyword evidence="3" id="KW-1185">Reference proteome</keyword>
<dbReference type="AlphaFoldDB" id="A0A8H5CPF1"/>
<dbReference type="InterPro" id="IPR036291">
    <property type="entry name" value="NAD(P)-bd_dom_sf"/>
</dbReference>
<sequence>MDSEAKTMTAVLTTGSGGIELRRIAVPQPGPEQVLVKVIVAAQNPTDWKTVINFKRKGNVVGCEFAGVVALVGENVKAEEVQVGQRVTGCVHGSIKPNGAFAEYLVAPSHLLIKLPDHLSFEQAAQVTIASTTAYCCLYQALSLPLPSDSTTPVTGSLLIWGGNTSVGRLTIQLAKMSGLQRIISTSSPQNFDSLRKLGATDVFDYRDPLAGEKIHLCTSGSLCMAVDCISEGTTPYQVSTALSAAGGTIATVNPYVSRKNGIETILTLVYTMLGNAFEFPIVYEPDPRQVEIGKRICQTVAVLLAGQQIQLGPVKIIPRGLVGVAEGFEFMKRGAVTGEKIVYRIADTPALDFIDAVL</sequence>
<dbReference type="PANTHER" id="PTHR45348">
    <property type="entry name" value="HYPOTHETICAL OXIDOREDUCTASE (EUROFUNG)"/>
    <property type="match status" value="1"/>
</dbReference>
<evidence type="ECO:0000259" key="1">
    <source>
        <dbReference type="SMART" id="SM00829"/>
    </source>
</evidence>
<dbReference type="Pfam" id="PF08240">
    <property type="entry name" value="ADH_N"/>
    <property type="match status" value="1"/>
</dbReference>
<evidence type="ECO:0000313" key="3">
    <source>
        <dbReference type="Proteomes" id="UP000559256"/>
    </source>
</evidence>
<dbReference type="PANTHER" id="PTHR45348:SF2">
    <property type="entry name" value="ZINC-TYPE ALCOHOL DEHYDROGENASE-LIKE PROTEIN C2E1P3.01"/>
    <property type="match status" value="1"/>
</dbReference>
<dbReference type="SUPFAM" id="SSF51735">
    <property type="entry name" value="NAD(P)-binding Rossmann-fold domains"/>
    <property type="match status" value="1"/>
</dbReference>
<dbReference type="EMBL" id="JAACJM010000110">
    <property type="protein sequence ID" value="KAF5345621.1"/>
    <property type="molecule type" value="Genomic_DNA"/>
</dbReference>
<dbReference type="GO" id="GO:0016651">
    <property type="term" value="F:oxidoreductase activity, acting on NAD(P)H"/>
    <property type="evidence" value="ECO:0007669"/>
    <property type="project" value="InterPro"/>
</dbReference>
<gene>
    <name evidence="2" type="ORF">D9758_015136</name>
</gene>
<dbReference type="SMART" id="SM00829">
    <property type="entry name" value="PKS_ER"/>
    <property type="match status" value="1"/>
</dbReference>
<name>A0A8H5CPF1_9AGAR</name>
<comment type="caution">
    <text evidence="2">The sequence shown here is derived from an EMBL/GenBank/DDBJ whole genome shotgun (WGS) entry which is preliminary data.</text>
</comment>
<dbReference type="Pfam" id="PF00107">
    <property type="entry name" value="ADH_zinc_N"/>
    <property type="match status" value="1"/>
</dbReference>
<dbReference type="Proteomes" id="UP000559256">
    <property type="component" value="Unassembled WGS sequence"/>
</dbReference>
<dbReference type="SUPFAM" id="SSF50129">
    <property type="entry name" value="GroES-like"/>
    <property type="match status" value="1"/>
</dbReference>
<dbReference type="Gene3D" id="3.40.50.720">
    <property type="entry name" value="NAD(P)-binding Rossmann-like Domain"/>
    <property type="match status" value="1"/>
</dbReference>
<dbReference type="InterPro" id="IPR013154">
    <property type="entry name" value="ADH-like_N"/>
</dbReference>
<feature type="domain" description="Enoyl reductase (ER)" evidence="1">
    <location>
        <begin position="15"/>
        <end position="343"/>
    </location>
</feature>
<dbReference type="InterPro" id="IPR013149">
    <property type="entry name" value="ADH-like_C"/>
</dbReference>
<protein>
    <recommendedName>
        <fullName evidence="1">Enoyl reductase (ER) domain-containing protein</fullName>
    </recommendedName>
</protein>
<dbReference type="Gene3D" id="3.90.180.10">
    <property type="entry name" value="Medium-chain alcohol dehydrogenases, catalytic domain"/>
    <property type="match status" value="1"/>
</dbReference>
<dbReference type="InterPro" id="IPR020843">
    <property type="entry name" value="ER"/>
</dbReference>
<dbReference type="InterPro" id="IPR011032">
    <property type="entry name" value="GroES-like_sf"/>
</dbReference>
<dbReference type="CDD" id="cd08249">
    <property type="entry name" value="enoyl_reductase_like"/>
    <property type="match status" value="1"/>
</dbReference>
<dbReference type="OrthoDB" id="10257049at2759"/>
<evidence type="ECO:0000313" key="2">
    <source>
        <dbReference type="EMBL" id="KAF5345621.1"/>
    </source>
</evidence>
<proteinExistence type="predicted"/>
<accession>A0A8H5CPF1</accession>